<accession>A0A8H4RDN5</accession>
<reference evidence="1 2" key="1">
    <citation type="submission" date="2020-03" db="EMBL/GenBank/DDBJ databases">
        <title>Draft Genome Sequence of Cudoniella acicularis.</title>
        <authorList>
            <person name="Buettner E."/>
            <person name="Kellner H."/>
        </authorList>
    </citation>
    <scope>NUCLEOTIDE SEQUENCE [LARGE SCALE GENOMIC DNA]</scope>
    <source>
        <strain evidence="1 2">DSM 108380</strain>
    </source>
</reference>
<dbReference type="PANTHER" id="PTHR39598:SF1">
    <property type="entry name" value="AUSTINOID BIOSYNTHESIS CLUSTERS PROTEIN F-RELATED"/>
    <property type="match status" value="1"/>
</dbReference>
<sequence length="168" mass="18311">MAANHVSTARSGHSGVSTEKLLSTAHGFIDALSSLDVDRMLALRTSDCQQVILPASLGREPLSNEEFRAMYSGYLTKAKFSDYTIKVLSSAVDPIQKKVVLYGKGEATTLAGPFKSEYVFLLTMVEENNDEIRISKVEEFVDSNLSIQEGGTFDVVLLQRGIEGATLD</sequence>
<dbReference type="Gene3D" id="3.10.450.50">
    <property type="match status" value="1"/>
</dbReference>
<proteinExistence type="predicted"/>
<evidence type="ECO:0000313" key="2">
    <source>
        <dbReference type="Proteomes" id="UP000566819"/>
    </source>
</evidence>
<protein>
    <submittedName>
        <fullName evidence="1">Uncharacterized protein</fullName>
    </submittedName>
</protein>
<evidence type="ECO:0000313" key="1">
    <source>
        <dbReference type="EMBL" id="KAF4628187.1"/>
    </source>
</evidence>
<dbReference type="Proteomes" id="UP000566819">
    <property type="component" value="Unassembled WGS sequence"/>
</dbReference>
<gene>
    <name evidence="1" type="ORF">G7Y89_g9965</name>
</gene>
<comment type="caution">
    <text evidence="1">The sequence shown here is derived from an EMBL/GenBank/DDBJ whole genome shotgun (WGS) entry which is preliminary data.</text>
</comment>
<name>A0A8H4RDN5_9HELO</name>
<dbReference type="AlphaFoldDB" id="A0A8H4RDN5"/>
<dbReference type="InterPro" id="IPR050977">
    <property type="entry name" value="Fungal_Meroterpenoid_Isomerase"/>
</dbReference>
<dbReference type="SUPFAM" id="SSF54427">
    <property type="entry name" value="NTF2-like"/>
    <property type="match status" value="1"/>
</dbReference>
<dbReference type="PANTHER" id="PTHR39598">
    <property type="entry name" value="AUSTINOL SYNTHESIS PROTEIN F-RELATED"/>
    <property type="match status" value="1"/>
</dbReference>
<keyword evidence="2" id="KW-1185">Reference proteome</keyword>
<dbReference type="InterPro" id="IPR032710">
    <property type="entry name" value="NTF2-like_dom_sf"/>
</dbReference>
<dbReference type="EMBL" id="JAAMPI010000848">
    <property type="protein sequence ID" value="KAF4628187.1"/>
    <property type="molecule type" value="Genomic_DNA"/>
</dbReference>
<dbReference type="OrthoDB" id="3758478at2759"/>
<organism evidence="1 2">
    <name type="scientific">Cudoniella acicularis</name>
    <dbReference type="NCBI Taxonomy" id="354080"/>
    <lineage>
        <taxon>Eukaryota</taxon>
        <taxon>Fungi</taxon>
        <taxon>Dikarya</taxon>
        <taxon>Ascomycota</taxon>
        <taxon>Pezizomycotina</taxon>
        <taxon>Leotiomycetes</taxon>
        <taxon>Helotiales</taxon>
        <taxon>Tricladiaceae</taxon>
        <taxon>Cudoniella</taxon>
    </lineage>
</organism>